<dbReference type="AlphaFoldDB" id="A0A565B0H1"/>
<comment type="caution">
    <text evidence="1">The sequence shown here is derived from an EMBL/GenBank/DDBJ whole genome shotgun (WGS) entry which is preliminary data.</text>
</comment>
<evidence type="ECO:0000313" key="1">
    <source>
        <dbReference type="EMBL" id="VVA95107.1"/>
    </source>
</evidence>
<gene>
    <name evidence="1" type="ORF">ANE_LOCUS5552</name>
</gene>
<sequence>MKPVSYSEIKESLLHSIFPSLSGFRAGIFPSRAFAGVDGSSRLFLIGPYVFDEKHTLDVGQKEPAMFAGEFSINTSTV</sequence>
<proteinExistence type="predicted"/>
<dbReference type="EMBL" id="CABITT030000002">
    <property type="protein sequence ID" value="VVA95107.1"/>
    <property type="molecule type" value="Genomic_DNA"/>
</dbReference>
<reference evidence="1" key="1">
    <citation type="submission" date="2019-07" db="EMBL/GenBank/DDBJ databases">
        <authorList>
            <person name="Dittberner H."/>
        </authorList>
    </citation>
    <scope>NUCLEOTIDE SEQUENCE [LARGE SCALE GENOMIC DNA]</scope>
</reference>
<organism evidence="1 2">
    <name type="scientific">Arabis nemorensis</name>
    <dbReference type="NCBI Taxonomy" id="586526"/>
    <lineage>
        <taxon>Eukaryota</taxon>
        <taxon>Viridiplantae</taxon>
        <taxon>Streptophyta</taxon>
        <taxon>Embryophyta</taxon>
        <taxon>Tracheophyta</taxon>
        <taxon>Spermatophyta</taxon>
        <taxon>Magnoliopsida</taxon>
        <taxon>eudicotyledons</taxon>
        <taxon>Gunneridae</taxon>
        <taxon>Pentapetalae</taxon>
        <taxon>rosids</taxon>
        <taxon>malvids</taxon>
        <taxon>Brassicales</taxon>
        <taxon>Brassicaceae</taxon>
        <taxon>Arabideae</taxon>
        <taxon>Arabis</taxon>
    </lineage>
</organism>
<protein>
    <submittedName>
        <fullName evidence="1">Uncharacterized protein</fullName>
    </submittedName>
</protein>
<keyword evidence="2" id="KW-1185">Reference proteome</keyword>
<name>A0A565B0H1_9BRAS</name>
<dbReference type="Proteomes" id="UP000489600">
    <property type="component" value="Unassembled WGS sequence"/>
</dbReference>
<accession>A0A565B0H1</accession>
<evidence type="ECO:0000313" key="2">
    <source>
        <dbReference type="Proteomes" id="UP000489600"/>
    </source>
</evidence>